<proteinExistence type="predicted"/>
<evidence type="ECO:0008006" key="3">
    <source>
        <dbReference type="Google" id="ProtNLM"/>
    </source>
</evidence>
<evidence type="ECO:0000313" key="1">
    <source>
        <dbReference type="EMBL" id="ABO66781.1"/>
    </source>
</evidence>
<dbReference type="AlphaFoldDB" id="A4IN77"/>
<dbReference type="KEGG" id="gtn:GTNG_1411"/>
<dbReference type="HOGENOM" id="CLU_153135_0_0_9"/>
<dbReference type="Proteomes" id="UP000001578">
    <property type="component" value="Chromosome"/>
</dbReference>
<dbReference type="eggNOG" id="ENOG5032S7S">
    <property type="taxonomic scope" value="Bacteria"/>
</dbReference>
<reference evidence="1 2" key="1">
    <citation type="journal article" date="2007" name="Proc. Natl. Acad. Sci. U.S.A.">
        <title>Genome and proteome of long-chain alkane degrading Geobacillus thermodenitrificans NG80-2 isolated from a deep-subsurface oil reservoir.</title>
        <authorList>
            <person name="Feng L."/>
            <person name="Wang W."/>
            <person name="Cheng J."/>
            <person name="Ren Y."/>
            <person name="Zhao G."/>
            <person name="Gao C."/>
            <person name="Tang Y."/>
            <person name="Liu X."/>
            <person name="Han W."/>
            <person name="Peng X."/>
            <person name="Liu R."/>
            <person name="Wang L."/>
        </authorList>
    </citation>
    <scope>NUCLEOTIDE SEQUENCE [LARGE SCALE GENOMIC DNA]</scope>
    <source>
        <strain evidence="1 2">NG80-2</strain>
    </source>
</reference>
<name>A4IN77_GEOTN</name>
<protein>
    <recommendedName>
        <fullName evidence="3">YneQ</fullName>
    </recommendedName>
</protein>
<gene>
    <name evidence="1" type="ordered locus">GTNG_1411</name>
</gene>
<organism evidence="1 2">
    <name type="scientific">Geobacillus thermodenitrificans (strain NG80-2)</name>
    <dbReference type="NCBI Taxonomy" id="420246"/>
    <lineage>
        <taxon>Bacteria</taxon>
        <taxon>Bacillati</taxon>
        <taxon>Bacillota</taxon>
        <taxon>Bacilli</taxon>
        <taxon>Bacillales</taxon>
        <taxon>Anoxybacillaceae</taxon>
        <taxon>Geobacillus</taxon>
    </lineage>
</organism>
<dbReference type="EMBL" id="CP000557">
    <property type="protein sequence ID" value="ABO66781.1"/>
    <property type="molecule type" value="Genomic_DNA"/>
</dbReference>
<evidence type="ECO:0000313" key="2">
    <source>
        <dbReference type="Proteomes" id="UP000001578"/>
    </source>
</evidence>
<accession>A4IN77</accession>
<sequence length="139" mass="16440">MRQARYVSADRHSQIFSRLARSVRAGETVKESIAMAFGIRRHELAAWKEKVRRGEIAFLTHYWYDERFPHCTTVTKVGCADIDKLAAWGRQYGLKEEWIDRRNEFPHFDLLGETQARILRQEGRLDELARFTKRGRKES</sequence>